<feature type="compositionally biased region" description="Basic residues" evidence="1">
    <location>
        <begin position="473"/>
        <end position="483"/>
    </location>
</feature>
<proteinExistence type="predicted"/>
<keyword evidence="3" id="KW-1185">Reference proteome</keyword>
<evidence type="ECO:0000313" key="2">
    <source>
        <dbReference type="EMBL" id="CAB9525624.1"/>
    </source>
</evidence>
<gene>
    <name evidence="2" type="ORF">SEMRO_1702_G292270.1</name>
</gene>
<evidence type="ECO:0000313" key="3">
    <source>
        <dbReference type="Proteomes" id="UP001153069"/>
    </source>
</evidence>
<evidence type="ECO:0000256" key="1">
    <source>
        <dbReference type="SAM" id="MobiDB-lite"/>
    </source>
</evidence>
<accession>A0A9N8ET88</accession>
<dbReference type="AlphaFoldDB" id="A0A9N8ET88"/>
<reference evidence="2" key="1">
    <citation type="submission" date="2020-06" db="EMBL/GenBank/DDBJ databases">
        <authorList>
            <consortium name="Plant Systems Biology data submission"/>
        </authorList>
    </citation>
    <scope>NUCLEOTIDE SEQUENCE</scope>
    <source>
        <strain evidence="2">D6</strain>
    </source>
</reference>
<feature type="region of interest" description="Disordered" evidence="1">
    <location>
        <begin position="471"/>
        <end position="492"/>
    </location>
</feature>
<sequence length="509" mass="57525">MDDDGITDQWDNCSKLDVYLGDPANLSNELNRVRKKIGLGSMKALHFHIDPSRVHTTASMLTFFKRILSLVPQITKIHIGSHEILQIIGRGGSAKIPVSVVIAIIEQLLRRRRYPLGCVRFFNVKLEGSWQDFQNFGSVVRRIDHLERFNLDKVTLLDTVPASQVPPNATPGCWLDPVMQAVATLPRLKHLRVLGSSDFGLMNALTGRLEDMDSVVQSQTLRLICSSNSLVSLCLIHFNISDDNTVAMARALESNRSLRELDIDGTLGSDSARALVSLMEHNNFLEDLNICIRGPGENDDSNATELMKQKDAEIIKAEDEVNLRLAEGVKKSTLVNFALFRGRISVKSQDAFRNMVKEQYCLESLTLYTGDDSLNRKLAKDETIKFHCKLNKMGRRQLLTGKPQTKPWKEEWKAKSEVSRPLEKFSSREHCLVDILARSLDDLSSVFYFLTINPCICDSALQKLVSTEEQEKVKKRMRKKRKSTTATAAPSNKRTRLYRAAKYRGVSYK</sequence>
<comment type="caution">
    <text evidence="2">The sequence shown here is derived from an EMBL/GenBank/DDBJ whole genome shotgun (WGS) entry which is preliminary data.</text>
</comment>
<dbReference type="Gene3D" id="3.80.10.10">
    <property type="entry name" value="Ribonuclease Inhibitor"/>
    <property type="match status" value="1"/>
</dbReference>
<dbReference type="SUPFAM" id="SSF52047">
    <property type="entry name" value="RNI-like"/>
    <property type="match status" value="1"/>
</dbReference>
<organism evidence="2 3">
    <name type="scientific">Seminavis robusta</name>
    <dbReference type="NCBI Taxonomy" id="568900"/>
    <lineage>
        <taxon>Eukaryota</taxon>
        <taxon>Sar</taxon>
        <taxon>Stramenopiles</taxon>
        <taxon>Ochrophyta</taxon>
        <taxon>Bacillariophyta</taxon>
        <taxon>Bacillariophyceae</taxon>
        <taxon>Bacillariophycidae</taxon>
        <taxon>Naviculales</taxon>
        <taxon>Naviculaceae</taxon>
        <taxon>Seminavis</taxon>
    </lineage>
</organism>
<dbReference type="EMBL" id="CAICTM010001700">
    <property type="protein sequence ID" value="CAB9525624.1"/>
    <property type="molecule type" value="Genomic_DNA"/>
</dbReference>
<name>A0A9N8ET88_9STRA</name>
<dbReference type="InterPro" id="IPR032675">
    <property type="entry name" value="LRR_dom_sf"/>
</dbReference>
<protein>
    <submittedName>
        <fullName evidence="2">Uncharacterized protein</fullName>
    </submittedName>
</protein>
<dbReference type="Proteomes" id="UP001153069">
    <property type="component" value="Unassembled WGS sequence"/>
</dbReference>